<feature type="region of interest" description="Disordered" evidence="1">
    <location>
        <begin position="204"/>
        <end position="226"/>
    </location>
</feature>
<name>A0AAI8YYL7_9PEZI</name>
<dbReference type="AlphaFoldDB" id="A0AAI8YYL7"/>
<sequence>MDTSSTPADARVSGVPEDGDSGRSSSAEGCVPSAYSRVPDIPEADGNSGSSSSAEDPPPSAATRVFGIPELFEQIFLRVHLETLLLAQRTSRDFRSNIQGSKKLLRRLYLLPSDEAPEQDDFIQSVENTKLERERELLLEWLDFSEVDKVMIEDHLSWRKKIRGRSSVIFNPFLENLLLQRKGLVIWPEASKYGPFVGRLEPCIDDSDSDSESDSDSDGDSDSDSDHAVLGLETDLLYEQRSSVLQHMPELDQGRPTPYSAPRKEHSLWEMCLAQPSDRMVEVKLRRPGTFFSRRDFSGGSSIRSFMNWIEGECEQDTRNMELPLQDYTEADERQDE</sequence>
<dbReference type="Proteomes" id="UP001296104">
    <property type="component" value="Unassembled WGS sequence"/>
</dbReference>
<comment type="caution">
    <text evidence="2">The sequence shown here is derived from an EMBL/GenBank/DDBJ whole genome shotgun (WGS) entry which is preliminary data.</text>
</comment>
<organism evidence="2 3">
    <name type="scientific">Lecanosticta acicola</name>
    <dbReference type="NCBI Taxonomy" id="111012"/>
    <lineage>
        <taxon>Eukaryota</taxon>
        <taxon>Fungi</taxon>
        <taxon>Dikarya</taxon>
        <taxon>Ascomycota</taxon>
        <taxon>Pezizomycotina</taxon>
        <taxon>Dothideomycetes</taxon>
        <taxon>Dothideomycetidae</taxon>
        <taxon>Mycosphaerellales</taxon>
        <taxon>Mycosphaerellaceae</taxon>
        <taxon>Lecanosticta</taxon>
    </lineage>
</organism>
<proteinExistence type="predicted"/>
<evidence type="ECO:0000313" key="2">
    <source>
        <dbReference type="EMBL" id="CAK4008231.1"/>
    </source>
</evidence>
<protein>
    <recommendedName>
        <fullName evidence="4">F-box domain-containing protein</fullName>
    </recommendedName>
</protein>
<dbReference type="EMBL" id="CAVMBE010000024">
    <property type="protein sequence ID" value="CAK4008231.1"/>
    <property type="molecule type" value="Genomic_DNA"/>
</dbReference>
<accession>A0AAI8YYL7</accession>
<feature type="compositionally biased region" description="Low complexity" evidence="1">
    <location>
        <begin position="44"/>
        <end position="55"/>
    </location>
</feature>
<feature type="compositionally biased region" description="Acidic residues" evidence="1">
    <location>
        <begin position="204"/>
        <end position="223"/>
    </location>
</feature>
<keyword evidence="3" id="KW-1185">Reference proteome</keyword>
<gene>
    <name evidence="2" type="ORF">LECACI_7A004359</name>
</gene>
<evidence type="ECO:0000313" key="3">
    <source>
        <dbReference type="Proteomes" id="UP001296104"/>
    </source>
</evidence>
<evidence type="ECO:0008006" key="4">
    <source>
        <dbReference type="Google" id="ProtNLM"/>
    </source>
</evidence>
<evidence type="ECO:0000256" key="1">
    <source>
        <dbReference type="SAM" id="MobiDB-lite"/>
    </source>
</evidence>
<feature type="region of interest" description="Disordered" evidence="1">
    <location>
        <begin position="1"/>
        <end position="62"/>
    </location>
</feature>
<reference evidence="2" key="1">
    <citation type="submission" date="2023-11" db="EMBL/GenBank/DDBJ databases">
        <authorList>
            <person name="Alioto T."/>
            <person name="Alioto T."/>
            <person name="Gomez Garrido J."/>
        </authorList>
    </citation>
    <scope>NUCLEOTIDE SEQUENCE</scope>
</reference>